<sequence length="267" mass="29751">MTKSVDPWRPTDLVVFEKSCSTPVVGQIVFPPPKEVDIRAPLPEMIVKLSPRPHPAWRKVRVTAAAHPAGNPDAAKSTMLNSNGVEVDGEDGLFFVFRDIFLPQTGDCGLFFSVYVDGFDDARGNTDALTVLGPTAAKWKNVHGYLLGAIEVPLVKGRRGFLSASEVAAHTRQTELTPEGARKWDYTDFSRIKAIMDAQEKLRHLKWWMEISNPILKLLNWGVIGEGRNNRVKLELEPDSARTNGVWYEQEKQENERPGLVSFGLSA</sequence>
<evidence type="ECO:0000313" key="2">
    <source>
        <dbReference type="Proteomes" id="UP001281003"/>
    </source>
</evidence>
<name>A0AAE0P318_SORBR</name>
<gene>
    <name evidence="1" type="ORF">B0T20DRAFT_395922</name>
</gene>
<comment type="caution">
    <text evidence="1">The sequence shown here is derived from an EMBL/GenBank/DDBJ whole genome shotgun (WGS) entry which is preliminary data.</text>
</comment>
<dbReference type="AlphaFoldDB" id="A0AAE0P318"/>
<keyword evidence="2" id="KW-1185">Reference proteome</keyword>
<evidence type="ECO:0000313" key="1">
    <source>
        <dbReference type="EMBL" id="KAK3392282.1"/>
    </source>
</evidence>
<accession>A0AAE0P318</accession>
<protein>
    <submittedName>
        <fullName evidence="1">Uncharacterized protein</fullName>
    </submittedName>
</protein>
<proteinExistence type="predicted"/>
<reference evidence="1" key="2">
    <citation type="submission" date="2023-07" db="EMBL/GenBank/DDBJ databases">
        <authorList>
            <consortium name="Lawrence Berkeley National Laboratory"/>
            <person name="Haridas S."/>
            <person name="Hensen N."/>
            <person name="Bonometti L."/>
            <person name="Westerberg I."/>
            <person name="Brannstrom I.O."/>
            <person name="Guillou S."/>
            <person name="Cros-Aarteil S."/>
            <person name="Calhoun S."/>
            <person name="Kuo A."/>
            <person name="Mondo S."/>
            <person name="Pangilinan J."/>
            <person name="Riley R."/>
            <person name="LaButti K."/>
            <person name="Andreopoulos B."/>
            <person name="Lipzen A."/>
            <person name="Chen C."/>
            <person name="Yanf M."/>
            <person name="Daum C."/>
            <person name="Ng V."/>
            <person name="Clum A."/>
            <person name="Steindorff A."/>
            <person name="Ohm R."/>
            <person name="Martin F."/>
            <person name="Silar P."/>
            <person name="Natvig D."/>
            <person name="Lalanne C."/>
            <person name="Gautier V."/>
            <person name="Ament-velasquez S.L."/>
            <person name="Kruys A."/>
            <person name="Hutchinson M.I."/>
            <person name="Powell A.J."/>
            <person name="Barry K."/>
            <person name="Miller A.N."/>
            <person name="Grigoriev I.V."/>
            <person name="Debuchy R."/>
            <person name="Gladieux P."/>
            <person name="Thoren M.H."/>
            <person name="Johannesson H."/>
        </authorList>
    </citation>
    <scope>NUCLEOTIDE SEQUENCE</scope>
    <source>
        <strain evidence="1">FGSC 1904</strain>
    </source>
</reference>
<dbReference type="Proteomes" id="UP001281003">
    <property type="component" value="Unassembled WGS sequence"/>
</dbReference>
<dbReference type="EMBL" id="JAUTDP010000011">
    <property type="protein sequence ID" value="KAK3392282.1"/>
    <property type="molecule type" value="Genomic_DNA"/>
</dbReference>
<reference evidence="1" key="1">
    <citation type="journal article" date="2023" name="Mol. Phylogenet. Evol.">
        <title>Genome-scale phylogeny and comparative genomics of the fungal order Sordariales.</title>
        <authorList>
            <person name="Hensen N."/>
            <person name="Bonometti L."/>
            <person name="Westerberg I."/>
            <person name="Brannstrom I.O."/>
            <person name="Guillou S."/>
            <person name="Cros-Aarteil S."/>
            <person name="Calhoun S."/>
            <person name="Haridas S."/>
            <person name="Kuo A."/>
            <person name="Mondo S."/>
            <person name="Pangilinan J."/>
            <person name="Riley R."/>
            <person name="LaButti K."/>
            <person name="Andreopoulos B."/>
            <person name="Lipzen A."/>
            <person name="Chen C."/>
            <person name="Yan M."/>
            <person name="Daum C."/>
            <person name="Ng V."/>
            <person name="Clum A."/>
            <person name="Steindorff A."/>
            <person name="Ohm R.A."/>
            <person name="Martin F."/>
            <person name="Silar P."/>
            <person name="Natvig D.O."/>
            <person name="Lalanne C."/>
            <person name="Gautier V."/>
            <person name="Ament-Velasquez S.L."/>
            <person name="Kruys A."/>
            <person name="Hutchinson M.I."/>
            <person name="Powell A.J."/>
            <person name="Barry K."/>
            <person name="Miller A.N."/>
            <person name="Grigoriev I.V."/>
            <person name="Debuchy R."/>
            <person name="Gladieux P."/>
            <person name="Hiltunen Thoren M."/>
            <person name="Johannesson H."/>
        </authorList>
    </citation>
    <scope>NUCLEOTIDE SEQUENCE</scope>
    <source>
        <strain evidence="1">FGSC 1904</strain>
    </source>
</reference>
<organism evidence="1 2">
    <name type="scientific">Sordaria brevicollis</name>
    <dbReference type="NCBI Taxonomy" id="83679"/>
    <lineage>
        <taxon>Eukaryota</taxon>
        <taxon>Fungi</taxon>
        <taxon>Dikarya</taxon>
        <taxon>Ascomycota</taxon>
        <taxon>Pezizomycotina</taxon>
        <taxon>Sordariomycetes</taxon>
        <taxon>Sordariomycetidae</taxon>
        <taxon>Sordariales</taxon>
        <taxon>Sordariaceae</taxon>
        <taxon>Sordaria</taxon>
    </lineage>
</organism>